<evidence type="ECO:0000313" key="7">
    <source>
        <dbReference type="EMBL" id="URA11324.1"/>
    </source>
</evidence>
<evidence type="ECO:0000256" key="5">
    <source>
        <dbReference type="ARBA" id="ARBA00023274"/>
    </source>
</evidence>
<dbReference type="EMBL" id="CP073355">
    <property type="protein sequence ID" value="URA11324.1"/>
    <property type="molecule type" value="Genomic_DNA"/>
</dbReference>
<dbReference type="GO" id="GO:0005840">
    <property type="term" value="C:ribosome"/>
    <property type="evidence" value="ECO:0007669"/>
    <property type="project" value="UniProtKB-UniRule"/>
</dbReference>
<dbReference type="RefSeq" id="WP_271436456.1">
    <property type="nucleotide sequence ID" value="NZ_CP073355.1"/>
</dbReference>
<dbReference type="InterPro" id="IPR000597">
    <property type="entry name" value="Ribosomal_uL3"/>
</dbReference>
<dbReference type="GO" id="GO:0006412">
    <property type="term" value="P:translation"/>
    <property type="evidence" value="ECO:0007669"/>
    <property type="project" value="UniProtKB-UniRule"/>
</dbReference>
<keyword evidence="5" id="KW-0687">Ribonucleoprotein</keyword>
<gene>
    <name evidence="7" type="primary">rplC</name>
    <name evidence="7" type="ORF">KDW03_05895</name>
</gene>
<dbReference type="Proteomes" id="UP001056539">
    <property type="component" value="Chromosome"/>
</dbReference>
<dbReference type="GO" id="GO:1990904">
    <property type="term" value="C:ribonucleoprotein complex"/>
    <property type="evidence" value="ECO:0007669"/>
    <property type="project" value="UniProtKB-KW"/>
</dbReference>
<dbReference type="InterPro" id="IPR009000">
    <property type="entry name" value="Transl_B-barrel_sf"/>
</dbReference>
<protein>
    <recommendedName>
        <fullName evidence="6">50S ribosomal protein L3</fullName>
    </recommendedName>
</protein>
<dbReference type="InterPro" id="IPR019927">
    <property type="entry name" value="Ribosomal_uL3_bac/org-type"/>
</dbReference>
<name>A0AAX3BGM8_9SPIR</name>
<dbReference type="AlphaFoldDB" id="A0AAX3BGM8"/>
<evidence type="ECO:0000256" key="3">
    <source>
        <dbReference type="ARBA" id="ARBA00022884"/>
    </source>
</evidence>
<dbReference type="Gene3D" id="2.40.30.10">
    <property type="entry name" value="Translation factors"/>
    <property type="match status" value="2"/>
</dbReference>
<evidence type="ECO:0000256" key="6">
    <source>
        <dbReference type="NCBIfam" id="TIGR03625"/>
    </source>
</evidence>
<dbReference type="PANTHER" id="PTHR11229:SF16">
    <property type="entry name" value="LARGE RIBOSOMAL SUBUNIT PROTEIN UL3C"/>
    <property type="match status" value="1"/>
</dbReference>
<keyword evidence="3" id="KW-0694">RNA-binding</keyword>
<reference evidence="7" key="2">
    <citation type="submission" date="2022-06" db="EMBL/GenBank/DDBJ databases">
        <title>Thermospira aquatica gen. nov., sp. nov.</title>
        <authorList>
            <person name="Ben Ali Gam Z."/>
            <person name="Labat M."/>
        </authorList>
    </citation>
    <scope>NUCLEOTIDE SEQUENCE</scope>
    <source>
        <strain evidence="7">F1F22</strain>
    </source>
</reference>
<evidence type="ECO:0000256" key="2">
    <source>
        <dbReference type="ARBA" id="ARBA00022730"/>
    </source>
</evidence>
<dbReference type="FunFam" id="2.40.30.10:FF:000004">
    <property type="entry name" value="50S ribosomal protein L3"/>
    <property type="match status" value="1"/>
</dbReference>
<keyword evidence="8" id="KW-1185">Reference proteome</keyword>
<dbReference type="SUPFAM" id="SSF50447">
    <property type="entry name" value="Translation proteins"/>
    <property type="match status" value="1"/>
</dbReference>
<accession>A0AAX3BGM8</accession>
<dbReference type="KEGG" id="taqu:KDW03_05895"/>
<keyword evidence="2" id="KW-0699">rRNA-binding</keyword>
<dbReference type="Pfam" id="PF00297">
    <property type="entry name" value="Ribosomal_L3"/>
    <property type="match status" value="1"/>
</dbReference>
<proteinExistence type="inferred from homology"/>
<dbReference type="NCBIfam" id="TIGR03625">
    <property type="entry name" value="L3_bact"/>
    <property type="match status" value="1"/>
</dbReference>
<reference evidence="7" key="1">
    <citation type="submission" date="2021-04" db="EMBL/GenBank/DDBJ databases">
        <authorList>
            <person name="Postec A."/>
        </authorList>
    </citation>
    <scope>NUCLEOTIDE SEQUENCE</scope>
    <source>
        <strain evidence="7">F1F22</strain>
    </source>
</reference>
<evidence type="ECO:0000256" key="4">
    <source>
        <dbReference type="ARBA" id="ARBA00022980"/>
    </source>
</evidence>
<dbReference type="GO" id="GO:0019843">
    <property type="term" value="F:rRNA binding"/>
    <property type="evidence" value="ECO:0007669"/>
    <property type="project" value="UniProtKB-KW"/>
</dbReference>
<organism evidence="7 8">
    <name type="scientific">Thermospira aquatica</name>
    <dbReference type="NCBI Taxonomy" id="2828656"/>
    <lineage>
        <taxon>Bacteria</taxon>
        <taxon>Pseudomonadati</taxon>
        <taxon>Spirochaetota</taxon>
        <taxon>Spirochaetia</taxon>
        <taxon>Brevinematales</taxon>
        <taxon>Thermospiraceae</taxon>
        <taxon>Thermospira</taxon>
    </lineage>
</organism>
<evidence type="ECO:0000313" key="8">
    <source>
        <dbReference type="Proteomes" id="UP001056539"/>
    </source>
</evidence>
<keyword evidence="4 7" id="KW-0689">Ribosomal protein</keyword>
<dbReference type="GO" id="GO:0003735">
    <property type="term" value="F:structural constituent of ribosome"/>
    <property type="evidence" value="ECO:0007669"/>
    <property type="project" value="UniProtKB-UniRule"/>
</dbReference>
<evidence type="ECO:0000256" key="1">
    <source>
        <dbReference type="ARBA" id="ARBA00006540"/>
    </source>
</evidence>
<dbReference type="PANTHER" id="PTHR11229">
    <property type="entry name" value="50S RIBOSOMAL PROTEIN L3"/>
    <property type="match status" value="1"/>
</dbReference>
<sequence>MKAKKVGIIGRKLGMTQMYVDGQLVGVTVVDFSDMILIGTRTQEKNGYVAAILGYDFKDFEPRYIREVRLENPAIYEDGQFLQALQEIKSVDVFGVMKGRGFAGVMKRHGFHGGPASHGAKHWHRRPGSIGGHTFPAKVWKGKKMAGHYGNANVAVLHQQLVKVDTEKRLLYIKGAIPGSRNSYVMVRDSVKE</sequence>
<comment type="similarity">
    <text evidence="1">Belongs to the universal ribosomal protein uL3 family.</text>
</comment>